<evidence type="ECO:0000256" key="5">
    <source>
        <dbReference type="ARBA" id="ARBA00022777"/>
    </source>
</evidence>
<dbReference type="Gene3D" id="1.10.287.130">
    <property type="match status" value="1"/>
</dbReference>
<evidence type="ECO:0000256" key="2">
    <source>
        <dbReference type="ARBA" id="ARBA00012438"/>
    </source>
</evidence>
<evidence type="ECO:0000256" key="7">
    <source>
        <dbReference type="ARBA" id="ARBA00023136"/>
    </source>
</evidence>
<keyword evidence="6" id="KW-0902">Two-component regulatory system</keyword>
<evidence type="ECO:0000313" key="13">
    <source>
        <dbReference type="Proteomes" id="UP001163152"/>
    </source>
</evidence>
<dbReference type="Pfam" id="PF00512">
    <property type="entry name" value="HisKA"/>
    <property type="match status" value="1"/>
</dbReference>
<evidence type="ECO:0000256" key="3">
    <source>
        <dbReference type="ARBA" id="ARBA00022553"/>
    </source>
</evidence>
<dbReference type="GO" id="GO:0005524">
    <property type="term" value="F:ATP binding"/>
    <property type="evidence" value="ECO:0007669"/>
    <property type="project" value="UniProtKB-KW"/>
</dbReference>
<feature type="domain" description="PAC" evidence="11">
    <location>
        <begin position="432"/>
        <end position="485"/>
    </location>
</feature>
<dbReference type="PRINTS" id="PR00344">
    <property type="entry name" value="BCTRLSENSOR"/>
</dbReference>
<dbReference type="Gene3D" id="3.30.565.10">
    <property type="entry name" value="Histidine kinase-like ATPase, C-terminal domain"/>
    <property type="match status" value="1"/>
</dbReference>
<dbReference type="InterPro" id="IPR035965">
    <property type="entry name" value="PAS-like_dom_sf"/>
</dbReference>
<feature type="transmembrane region" description="Helical" evidence="8">
    <location>
        <begin position="12"/>
        <end position="33"/>
    </location>
</feature>
<evidence type="ECO:0000259" key="9">
    <source>
        <dbReference type="PROSITE" id="PS50109"/>
    </source>
</evidence>
<evidence type="ECO:0000256" key="8">
    <source>
        <dbReference type="SAM" id="Phobius"/>
    </source>
</evidence>
<evidence type="ECO:0000256" key="4">
    <source>
        <dbReference type="ARBA" id="ARBA00022679"/>
    </source>
</evidence>
<dbReference type="NCBIfam" id="TIGR00229">
    <property type="entry name" value="sensory_box"/>
    <property type="match status" value="1"/>
</dbReference>
<dbReference type="InterPro" id="IPR003594">
    <property type="entry name" value="HATPase_dom"/>
</dbReference>
<feature type="domain" description="Histidine kinase" evidence="9">
    <location>
        <begin position="489"/>
        <end position="709"/>
    </location>
</feature>
<keyword evidence="8" id="KW-1133">Transmembrane helix</keyword>
<keyword evidence="12" id="KW-0067">ATP-binding</keyword>
<sequence>MSQGRFHLQKRLVNAELLVAILLLGSTGVVALFNARQWQMTQEQVQHTYNVLLTLERTKTNVNGTAKARRGYWLTQGIEADSRIFLQDYQTSVQQTQQSLAQLQQLSADNPTQQTRLQEINALWQQYHVLHQSQVEPSPTGNQSEARISAVIQTPDRLQRQIFARLNQMAATEEQLLEQRTAATARLTRTSNSILAIAYGLSLVSLGTIYALLRREARKRQQAESNLRQSEHKFQSVFDELYEFAGLLTPDGTLIEVNQAPLAFAQISRREVLGKPFWEFPLWQQRPELTEIAKTAVGQAAAGHFFRTEVTFKSTTDQPHTFDISVKPIYRSQSKQVMWLIAEGRDITTQVQLRDALQQERNRSLQLINGSVDAIAAFDENGICTVWNPAMETLTGIPRDRAIGQCGMNLFRTLLPDATLPHLHLGTTDTVTAFDFSHSHPQTGQIRLIEARYSPLHNGSTTVTGGLIVLRDVTRQRELERLKQEFISIISHEIRTPLSSIRGALGLVAEGILDDDPQTAKEMVSIANNNIERLVRLVNDILALNRLESGQVDLKFQWCPVTSLVQQAFSSVEALATAHQIRLEATVPDNLWVWVDPDWLVQVLVNLVNNAIKFSPSQTAIIVTAETLASEAMIRFSVTDQGRGIPADKLQTIFGRFQQVDASDSRQKGGTGLGLAICRRIVQQHGGHIWAESELGKGSTFYFTLPCPEQKQEEDIENQESFVS</sequence>
<comment type="catalytic activity">
    <reaction evidence="1">
        <text>ATP + protein L-histidine = ADP + protein N-phospho-L-histidine.</text>
        <dbReference type="EC" id="2.7.13.3"/>
    </reaction>
</comment>
<dbReference type="FunFam" id="3.30.565.10:FF:000006">
    <property type="entry name" value="Sensor histidine kinase WalK"/>
    <property type="match status" value="1"/>
</dbReference>
<dbReference type="Pfam" id="PF05227">
    <property type="entry name" value="CHASE3"/>
    <property type="match status" value="1"/>
</dbReference>
<dbReference type="InterPro" id="IPR000014">
    <property type="entry name" value="PAS"/>
</dbReference>
<dbReference type="InterPro" id="IPR036890">
    <property type="entry name" value="HATPase_C_sf"/>
</dbReference>
<gene>
    <name evidence="12" type="ORF">OXH18_13915</name>
</gene>
<name>A0A9E8Z8J1_9CYAN</name>
<evidence type="ECO:0000256" key="1">
    <source>
        <dbReference type="ARBA" id="ARBA00000085"/>
    </source>
</evidence>
<evidence type="ECO:0000256" key="6">
    <source>
        <dbReference type="ARBA" id="ARBA00023012"/>
    </source>
</evidence>
<dbReference type="InterPro" id="IPR007891">
    <property type="entry name" value="CHASE3"/>
</dbReference>
<dbReference type="GO" id="GO:0000155">
    <property type="term" value="F:phosphorelay sensor kinase activity"/>
    <property type="evidence" value="ECO:0007669"/>
    <property type="project" value="InterPro"/>
</dbReference>
<dbReference type="CDD" id="cd00130">
    <property type="entry name" value="PAS"/>
    <property type="match status" value="2"/>
</dbReference>
<dbReference type="InterPro" id="IPR013656">
    <property type="entry name" value="PAS_4"/>
</dbReference>
<dbReference type="InterPro" id="IPR003661">
    <property type="entry name" value="HisK_dim/P_dom"/>
</dbReference>
<dbReference type="SUPFAM" id="SSF55874">
    <property type="entry name" value="ATPase domain of HSP90 chaperone/DNA topoisomerase II/histidine kinase"/>
    <property type="match status" value="1"/>
</dbReference>
<dbReference type="InterPro" id="IPR000700">
    <property type="entry name" value="PAS-assoc_C"/>
</dbReference>
<dbReference type="SMART" id="SM00388">
    <property type="entry name" value="HisKA"/>
    <property type="match status" value="1"/>
</dbReference>
<dbReference type="Pfam" id="PF02518">
    <property type="entry name" value="HATPase_c"/>
    <property type="match status" value="1"/>
</dbReference>
<keyword evidence="12" id="KW-0547">Nucleotide-binding</keyword>
<dbReference type="SMART" id="SM00091">
    <property type="entry name" value="PAS"/>
    <property type="match status" value="2"/>
</dbReference>
<dbReference type="Pfam" id="PF08448">
    <property type="entry name" value="PAS_4"/>
    <property type="match status" value="2"/>
</dbReference>
<keyword evidence="3" id="KW-0597">Phosphoprotein</keyword>
<accession>A0A9E8Z8J1</accession>
<dbReference type="InterPro" id="IPR036097">
    <property type="entry name" value="HisK_dim/P_sf"/>
</dbReference>
<dbReference type="PANTHER" id="PTHR43047:SF72">
    <property type="entry name" value="OSMOSENSING HISTIDINE PROTEIN KINASE SLN1"/>
    <property type="match status" value="1"/>
</dbReference>
<reference evidence="12" key="1">
    <citation type="submission" date="2022-12" db="EMBL/GenBank/DDBJ databases">
        <title>Polyphasic identification of a Novel Hot-Spring Cyanobacterium Ocullathermofonsia sinensis gen nov. sp. nov. and Genomic Insights on its Adaptations to the Thermal Habitat.</title>
        <authorList>
            <person name="Daroch M."/>
            <person name="Tang J."/>
            <person name="Jiang Y."/>
        </authorList>
    </citation>
    <scope>NUCLEOTIDE SEQUENCE</scope>
    <source>
        <strain evidence="12">PKUAC-SCTA174</strain>
    </source>
</reference>
<dbReference type="AlphaFoldDB" id="A0A9E8Z8J1"/>
<dbReference type="PANTHER" id="PTHR43047">
    <property type="entry name" value="TWO-COMPONENT HISTIDINE PROTEIN KINASE"/>
    <property type="match status" value="1"/>
</dbReference>
<feature type="transmembrane region" description="Helical" evidence="8">
    <location>
        <begin position="194"/>
        <end position="213"/>
    </location>
</feature>
<dbReference type="SUPFAM" id="SSF55785">
    <property type="entry name" value="PYP-like sensor domain (PAS domain)"/>
    <property type="match status" value="2"/>
</dbReference>
<dbReference type="KEGG" id="tsin:OXH18_13915"/>
<dbReference type="InterPro" id="IPR005467">
    <property type="entry name" value="His_kinase_dom"/>
</dbReference>
<dbReference type="PROSITE" id="PS50112">
    <property type="entry name" value="PAS"/>
    <property type="match status" value="1"/>
</dbReference>
<keyword evidence="8" id="KW-0812">Transmembrane</keyword>
<feature type="domain" description="PAS" evidence="10">
    <location>
        <begin position="360"/>
        <end position="417"/>
    </location>
</feature>
<dbReference type="GO" id="GO:0005886">
    <property type="term" value="C:plasma membrane"/>
    <property type="evidence" value="ECO:0007669"/>
    <property type="project" value="TreeGrafter"/>
</dbReference>
<organism evidence="12 13">
    <name type="scientific">Thermocoleostomius sinensis A174</name>
    <dbReference type="NCBI Taxonomy" id="2016057"/>
    <lineage>
        <taxon>Bacteria</taxon>
        <taxon>Bacillati</taxon>
        <taxon>Cyanobacteriota</taxon>
        <taxon>Cyanophyceae</taxon>
        <taxon>Oculatellales</taxon>
        <taxon>Oculatellaceae</taxon>
        <taxon>Thermocoleostomius</taxon>
    </lineage>
</organism>
<keyword evidence="4" id="KW-0808">Transferase</keyword>
<keyword evidence="13" id="KW-1185">Reference proteome</keyword>
<dbReference type="EC" id="2.7.13.3" evidence="2"/>
<dbReference type="Proteomes" id="UP001163152">
    <property type="component" value="Chromosome"/>
</dbReference>
<evidence type="ECO:0000259" key="11">
    <source>
        <dbReference type="PROSITE" id="PS50113"/>
    </source>
</evidence>
<dbReference type="InterPro" id="IPR004358">
    <property type="entry name" value="Sig_transdc_His_kin-like_C"/>
</dbReference>
<keyword evidence="5" id="KW-0418">Kinase</keyword>
<evidence type="ECO:0000259" key="10">
    <source>
        <dbReference type="PROSITE" id="PS50112"/>
    </source>
</evidence>
<dbReference type="PROSITE" id="PS50113">
    <property type="entry name" value="PAC"/>
    <property type="match status" value="1"/>
</dbReference>
<dbReference type="FunFam" id="1.10.287.130:FF:000001">
    <property type="entry name" value="Two-component sensor histidine kinase"/>
    <property type="match status" value="1"/>
</dbReference>
<dbReference type="GO" id="GO:0009927">
    <property type="term" value="F:histidine phosphotransfer kinase activity"/>
    <property type="evidence" value="ECO:0007669"/>
    <property type="project" value="TreeGrafter"/>
</dbReference>
<protein>
    <recommendedName>
        <fullName evidence="2">histidine kinase</fullName>
        <ecNumber evidence="2">2.7.13.3</ecNumber>
    </recommendedName>
</protein>
<evidence type="ECO:0000313" key="12">
    <source>
        <dbReference type="EMBL" id="WAL58281.1"/>
    </source>
</evidence>
<dbReference type="SUPFAM" id="SSF47384">
    <property type="entry name" value="Homodimeric domain of signal transducing histidine kinase"/>
    <property type="match status" value="1"/>
</dbReference>
<proteinExistence type="predicted"/>
<dbReference type="SMART" id="SM00387">
    <property type="entry name" value="HATPase_c"/>
    <property type="match status" value="1"/>
</dbReference>
<dbReference type="EMBL" id="CP113797">
    <property type="protein sequence ID" value="WAL58281.1"/>
    <property type="molecule type" value="Genomic_DNA"/>
</dbReference>
<dbReference type="CDD" id="cd00082">
    <property type="entry name" value="HisKA"/>
    <property type="match status" value="1"/>
</dbReference>
<dbReference type="CDD" id="cd16922">
    <property type="entry name" value="HATPase_EvgS-ArcB-TorS-like"/>
    <property type="match status" value="1"/>
</dbReference>
<dbReference type="RefSeq" id="WP_268607685.1">
    <property type="nucleotide sequence ID" value="NZ_CP113797.1"/>
</dbReference>
<keyword evidence="7 8" id="KW-0472">Membrane</keyword>
<dbReference type="Gene3D" id="3.30.450.20">
    <property type="entry name" value="PAS domain"/>
    <property type="match status" value="2"/>
</dbReference>
<dbReference type="PROSITE" id="PS50109">
    <property type="entry name" value="HIS_KIN"/>
    <property type="match status" value="1"/>
</dbReference>